<dbReference type="GO" id="GO:0030414">
    <property type="term" value="F:peptidase inhibitor activity"/>
    <property type="evidence" value="ECO:0007669"/>
    <property type="project" value="UniProtKB-KW"/>
</dbReference>
<feature type="signal peptide" evidence="3">
    <location>
        <begin position="1"/>
        <end position="20"/>
    </location>
</feature>
<dbReference type="InterPro" id="IPR002919">
    <property type="entry name" value="TIL_dom"/>
</dbReference>
<dbReference type="InterPro" id="IPR051368">
    <property type="entry name" value="SerProtInhib-TIL_Domain"/>
</dbReference>
<dbReference type="Pfam" id="PF01826">
    <property type="entry name" value="TIL"/>
    <property type="match status" value="1"/>
</dbReference>
<evidence type="ECO:0000256" key="1">
    <source>
        <dbReference type="ARBA" id="ARBA00022690"/>
    </source>
</evidence>
<reference evidence="6" key="1">
    <citation type="submission" date="2013-03" db="EMBL/GenBank/DDBJ databases">
        <title>The Genome Sequence of Anopheles dirus WRAIR2.</title>
        <authorList>
            <consortium name="The Broad Institute Genomics Platform"/>
            <person name="Neafsey D.E."/>
            <person name="Walton C."/>
            <person name="Walker B."/>
            <person name="Young S.K."/>
            <person name="Zeng Q."/>
            <person name="Gargeya S."/>
            <person name="Fitzgerald M."/>
            <person name="Haas B."/>
            <person name="Abouelleil A."/>
            <person name="Allen A.W."/>
            <person name="Alvarado L."/>
            <person name="Arachchi H.M."/>
            <person name="Berlin A.M."/>
            <person name="Chapman S.B."/>
            <person name="Gainer-Dewar J."/>
            <person name="Goldberg J."/>
            <person name="Griggs A."/>
            <person name="Gujja S."/>
            <person name="Hansen M."/>
            <person name="Howarth C."/>
            <person name="Imamovic A."/>
            <person name="Ireland A."/>
            <person name="Larimer J."/>
            <person name="McCowan C."/>
            <person name="Murphy C."/>
            <person name="Pearson M."/>
            <person name="Poon T.W."/>
            <person name="Priest M."/>
            <person name="Roberts A."/>
            <person name="Saif S."/>
            <person name="Shea T."/>
            <person name="Sisk P."/>
            <person name="Sykes S."/>
            <person name="Wortman J."/>
            <person name="Nusbaum C."/>
            <person name="Birren B."/>
        </authorList>
    </citation>
    <scope>NUCLEOTIDE SEQUENCE [LARGE SCALE GENOMIC DNA]</scope>
    <source>
        <strain evidence="6">WRAIR2</strain>
    </source>
</reference>
<dbReference type="Proteomes" id="UP000075884">
    <property type="component" value="Unassembled WGS sequence"/>
</dbReference>
<dbReference type="InterPro" id="IPR036084">
    <property type="entry name" value="Ser_inhib-like_sf"/>
</dbReference>
<protein>
    <submittedName>
        <fullName evidence="5">TIL domain-containing protein</fullName>
    </submittedName>
</protein>
<accession>A0A182NFI2</accession>
<feature type="chain" id="PRO_5008129752" evidence="3">
    <location>
        <begin position="21"/>
        <end position="106"/>
    </location>
</feature>
<dbReference type="VEuPathDB" id="VectorBase:ADIR006404"/>
<keyword evidence="6" id="KW-1185">Reference proteome</keyword>
<keyword evidence="3" id="KW-0732">Signal</keyword>
<evidence type="ECO:0000259" key="4">
    <source>
        <dbReference type="Pfam" id="PF01826"/>
    </source>
</evidence>
<sequence length="106" mass="11846">MKIFFVGLLALTLLAGVTFADTAEQESLEESAEATCVTERCPGQYEVYKCCGKCYQETCITNAVKCEKECNPGCFCQDGFIREHQGGRCMPKRMCDIYLRRGFNSG</sequence>
<dbReference type="AlphaFoldDB" id="A0A182NFI2"/>
<dbReference type="CDD" id="cd19941">
    <property type="entry name" value="TIL"/>
    <property type="match status" value="1"/>
</dbReference>
<organism evidence="5 6">
    <name type="scientific">Anopheles dirus</name>
    <dbReference type="NCBI Taxonomy" id="7168"/>
    <lineage>
        <taxon>Eukaryota</taxon>
        <taxon>Metazoa</taxon>
        <taxon>Ecdysozoa</taxon>
        <taxon>Arthropoda</taxon>
        <taxon>Hexapoda</taxon>
        <taxon>Insecta</taxon>
        <taxon>Pterygota</taxon>
        <taxon>Neoptera</taxon>
        <taxon>Endopterygota</taxon>
        <taxon>Diptera</taxon>
        <taxon>Nematocera</taxon>
        <taxon>Culicoidea</taxon>
        <taxon>Culicidae</taxon>
        <taxon>Anophelinae</taxon>
        <taxon>Anopheles</taxon>
    </lineage>
</organism>
<feature type="domain" description="TIL" evidence="4">
    <location>
        <begin position="41"/>
        <end position="95"/>
    </location>
</feature>
<dbReference type="Gene3D" id="2.10.25.10">
    <property type="entry name" value="Laminin"/>
    <property type="match status" value="1"/>
</dbReference>
<dbReference type="PANTHER" id="PTHR23259">
    <property type="entry name" value="RIDDLE"/>
    <property type="match status" value="1"/>
</dbReference>
<dbReference type="EnsemblMetazoa" id="ADIR006404-RA">
    <property type="protein sequence ID" value="ADIR006404-PA"/>
    <property type="gene ID" value="ADIR006404"/>
</dbReference>
<dbReference type="SUPFAM" id="SSF57567">
    <property type="entry name" value="Serine protease inhibitors"/>
    <property type="match status" value="1"/>
</dbReference>
<dbReference type="PANTHER" id="PTHR23259:SF69">
    <property type="entry name" value="GEO11767P1-RELATED"/>
    <property type="match status" value="1"/>
</dbReference>
<evidence type="ECO:0000313" key="6">
    <source>
        <dbReference type="Proteomes" id="UP000075884"/>
    </source>
</evidence>
<reference evidence="5" key="2">
    <citation type="submission" date="2020-05" db="UniProtKB">
        <authorList>
            <consortium name="EnsemblMetazoa"/>
        </authorList>
    </citation>
    <scope>IDENTIFICATION</scope>
    <source>
        <strain evidence="5">WRAIR2</strain>
    </source>
</reference>
<name>A0A182NFI2_9DIPT</name>
<evidence type="ECO:0000256" key="3">
    <source>
        <dbReference type="SAM" id="SignalP"/>
    </source>
</evidence>
<evidence type="ECO:0000256" key="2">
    <source>
        <dbReference type="ARBA" id="ARBA00023157"/>
    </source>
</evidence>
<keyword evidence="2" id="KW-1015">Disulfide bond</keyword>
<evidence type="ECO:0000313" key="5">
    <source>
        <dbReference type="EnsemblMetazoa" id="ADIR006404-PA"/>
    </source>
</evidence>
<keyword evidence="1" id="KW-0646">Protease inhibitor</keyword>
<proteinExistence type="predicted"/>